<dbReference type="InterPro" id="IPR036603">
    <property type="entry name" value="RBP11-like"/>
</dbReference>
<dbReference type="Proteomes" id="UP000604391">
    <property type="component" value="Unassembled WGS sequence"/>
</dbReference>
<dbReference type="GO" id="GO:0005737">
    <property type="term" value="C:cytoplasm"/>
    <property type="evidence" value="ECO:0007669"/>
    <property type="project" value="UniProtKB-SubCell"/>
</dbReference>
<keyword evidence="7" id="KW-1185">Reference proteome</keyword>
<dbReference type="GO" id="GO:0003677">
    <property type="term" value="F:DNA binding"/>
    <property type="evidence" value="ECO:0007669"/>
    <property type="project" value="UniProtKB-UniRule"/>
</dbReference>
<evidence type="ECO:0000259" key="5">
    <source>
        <dbReference type="SMART" id="SM00662"/>
    </source>
</evidence>
<dbReference type="Gene3D" id="2.170.120.12">
    <property type="entry name" value="DNA-directed RNA polymerase, insert domain"/>
    <property type="match status" value="1"/>
</dbReference>
<comment type="subcellular location">
    <subcellularLocation>
        <location evidence="4">Cytoplasm</location>
    </subcellularLocation>
</comment>
<dbReference type="InterPro" id="IPR011263">
    <property type="entry name" value="DNA-dir_RNA_pol_RpoA/D/Rpb3"/>
</dbReference>
<comment type="caution">
    <text evidence="4">Lacks conserved residue(s) required for the propagation of feature annotation.</text>
</comment>
<dbReference type="GO" id="GO:0046983">
    <property type="term" value="F:protein dimerization activity"/>
    <property type="evidence" value="ECO:0007669"/>
    <property type="project" value="InterPro"/>
</dbReference>
<dbReference type="HAMAP" id="MF_00320">
    <property type="entry name" value="RNApol_arch_Rpo3"/>
    <property type="match status" value="1"/>
</dbReference>
<dbReference type="InterPro" id="IPR022842">
    <property type="entry name" value="RNAP_Rpo3/Rpb3/RPAC1"/>
</dbReference>
<evidence type="ECO:0000256" key="3">
    <source>
        <dbReference type="ARBA" id="ARBA00025804"/>
    </source>
</evidence>
<comment type="catalytic activity">
    <reaction evidence="4">
        <text>RNA(n) + a ribonucleoside 5'-triphosphate = RNA(n+1) + diphosphate</text>
        <dbReference type="Rhea" id="RHEA:21248"/>
        <dbReference type="Rhea" id="RHEA-COMP:14527"/>
        <dbReference type="Rhea" id="RHEA-COMP:17342"/>
        <dbReference type="ChEBI" id="CHEBI:33019"/>
        <dbReference type="ChEBI" id="CHEBI:61557"/>
        <dbReference type="ChEBI" id="CHEBI:140395"/>
        <dbReference type="EC" id="2.7.7.6"/>
    </reaction>
</comment>
<dbReference type="SUPFAM" id="SSF56553">
    <property type="entry name" value="Insert subdomain of RNA polymerase alpha subunit"/>
    <property type="match status" value="1"/>
</dbReference>
<accession>A0A832XLG9</accession>
<evidence type="ECO:0000256" key="2">
    <source>
        <dbReference type="ARBA" id="ARBA00023163"/>
    </source>
</evidence>
<proteinExistence type="inferred from homology"/>
<keyword evidence="4 6" id="KW-0548">Nucleotidyltransferase</keyword>
<comment type="similarity">
    <text evidence="3 4">Belongs to the archaeal Rpo3/eukaryotic RPB3 RNA polymerase subunit family.</text>
</comment>
<dbReference type="Pfam" id="PF01000">
    <property type="entry name" value="RNA_pol_A_bac"/>
    <property type="match status" value="1"/>
</dbReference>
<keyword evidence="4 6" id="KW-0808">Transferase</keyword>
<dbReference type="InterPro" id="IPR050518">
    <property type="entry name" value="Rpo3/RPB3_RNA_Pol_subunit"/>
</dbReference>
<keyword evidence="4" id="KW-0963">Cytoplasm</keyword>
<dbReference type="InterPro" id="IPR011262">
    <property type="entry name" value="DNA-dir_RNA_pol_insert"/>
</dbReference>
<comment type="caution">
    <text evidence="6">The sequence shown here is derived from an EMBL/GenBank/DDBJ whole genome shotgun (WGS) entry which is preliminary data.</text>
</comment>
<comment type="subunit">
    <text evidence="4">Part of the RNA polymerase complex.</text>
</comment>
<dbReference type="PANTHER" id="PTHR11800:SF2">
    <property type="entry name" value="DNA-DIRECTED RNA POLYMERASE II SUBUNIT RPB3"/>
    <property type="match status" value="1"/>
</dbReference>
<dbReference type="EC" id="2.7.7.6" evidence="4"/>
<dbReference type="NCBIfam" id="NF001988">
    <property type="entry name" value="PRK00783.1"/>
    <property type="match status" value="1"/>
</dbReference>
<gene>
    <name evidence="4" type="primary">rpo3</name>
    <name evidence="4" type="synonym">rpoD</name>
    <name evidence="6" type="ORF">H1011_03600</name>
</gene>
<dbReference type="PROSITE" id="PS00446">
    <property type="entry name" value="RNA_POL_D_30KD"/>
    <property type="match status" value="1"/>
</dbReference>
<evidence type="ECO:0000313" key="7">
    <source>
        <dbReference type="Proteomes" id="UP000604391"/>
    </source>
</evidence>
<keyword evidence="2 4" id="KW-0804">Transcription</keyword>
<dbReference type="GO" id="GO:0000428">
    <property type="term" value="C:DNA-directed RNA polymerase complex"/>
    <property type="evidence" value="ECO:0007669"/>
    <property type="project" value="UniProtKB-KW"/>
</dbReference>
<dbReference type="GO" id="GO:0006351">
    <property type="term" value="P:DNA-templated transcription"/>
    <property type="evidence" value="ECO:0007669"/>
    <property type="project" value="UniProtKB-UniRule"/>
</dbReference>
<dbReference type="SUPFAM" id="SSF55257">
    <property type="entry name" value="RBP11-like subunits of RNA polymerase"/>
    <property type="match status" value="1"/>
</dbReference>
<dbReference type="SMART" id="SM00662">
    <property type="entry name" value="RPOLD"/>
    <property type="match status" value="1"/>
</dbReference>
<sequence length="203" mass="22274">MAISGRRVAGEGGEYKMKISNVKKEEDVLEFTLEESTTAFANAIRRIIMSEIPVLAIRDVTFIDNGSALYDEVLSHRLGLIPLKTPVRMRADTEVKYTLVKKGPCTVYSGDMKSSDSKLAPSDEKIPIVKLLEGQNIKLEATAILGTGKDHAKWQAAIASYSIDKDKFNFRVEKTGAMDPERAVVSAAKVLSGKAKELEKLAK</sequence>
<feature type="domain" description="DNA-directed RNA polymerase RpoA/D/Rpb3-type" evidence="5">
    <location>
        <begin position="28"/>
        <end position="201"/>
    </location>
</feature>
<dbReference type="EMBL" id="DVAD01000016">
    <property type="protein sequence ID" value="HIJ99872.1"/>
    <property type="molecule type" value="Genomic_DNA"/>
</dbReference>
<dbReference type="PANTHER" id="PTHR11800">
    <property type="entry name" value="DNA-DIRECTED RNA POLYMERASE"/>
    <property type="match status" value="1"/>
</dbReference>
<organism evidence="6 7">
    <name type="scientific">Candidatus Undinarchaeum marinum</name>
    <dbReference type="NCBI Taxonomy" id="2756141"/>
    <lineage>
        <taxon>Archaea</taxon>
        <taxon>Candidatus Undinarchaeota</taxon>
        <taxon>Candidatus Undinarchaeia</taxon>
        <taxon>Candidatus Undinarchaeales</taxon>
        <taxon>Candidatus Undinarchaeaceae</taxon>
        <taxon>Candidatus Undinarchaeum</taxon>
    </lineage>
</organism>
<comment type="function">
    <text evidence="4">DNA-dependent RNA polymerase (RNAP) catalyzes the transcription of DNA into RNA using the four ribonucleoside triphosphates as substrates.</text>
</comment>
<dbReference type="InterPro" id="IPR036643">
    <property type="entry name" value="RNApol_insert_sf"/>
</dbReference>
<evidence type="ECO:0000256" key="4">
    <source>
        <dbReference type="HAMAP-Rule" id="MF_00320"/>
    </source>
</evidence>
<dbReference type="InterPro" id="IPR001514">
    <property type="entry name" value="DNA-dir_RNA_pol_30-40kDasu_CS"/>
</dbReference>
<evidence type="ECO:0000313" key="6">
    <source>
        <dbReference type="EMBL" id="HIJ99872.1"/>
    </source>
</evidence>
<dbReference type="AlphaFoldDB" id="A0A832XLG9"/>
<dbReference type="Pfam" id="PF01193">
    <property type="entry name" value="RNA_pol_L"/>
    <property type="match status" value="1"/>
</dbReference>
<dbReference type="GO" id="GO:0003899">
    <property type="term" value="F:DNA-directed RNA polymerase activity"/>
    <property type="evidence" value="ECO:0007669"/>
    <property type="project" value="UniProtKB-UniRule"/>
</dbReference>
<protein>
    <recommendedName>
        <fullName evidence="4">DNA-directed RNA polymerase subunit Rpo3</fullName>
        <ecNumber evidence="4">2.7.7.6</ecNumber>
    </recommendedName>
    <alternativeName>
        <fullName evidence="4">DNA-directed RNA polymerase subunit D</fullName>
    </alternativeName>
</protein>
<name>A0A832XLG9_9ARCH</name>
<keyword evidence="1 4" id="KW-0240">DNA-directed RNA polymerase</keyword>
<evidence type="ECO:0000256" key="1">
    <source>
        <dbReference type="ARBA" id="ARBA00022478"/>
    </source>
</evidence>
<dbReference type="Gene3D" id="3.30.1360.10">
    <property type="entry name" value="RNA polymerase, RBP11-like subunit"/>
    <property type="match status" value="2"/>
</dbReference>
<reference evidence="6 7" key="1">
    <citation type="journal article" name="Nat. Commun.">
        <title>Undinarchaeota illuminate DPANN phylogeny and the impact of gene transfer on archaeal evolution.</title>
        <authorList>
            <person name="Dombrowski N."/>
            <person name="Williams T.A."/>
            <person name="Sun J."/>
            <person name="Woodcroft B.J."/>
            <person name="Lee J.H."/>
            <person name="Minh B.Q."/>
            <person name="Rinke C."/>
            <person name="Spang A."/>
        </authorList>
    </citation>
    <scope>NUCLEOTIDE SEQUENCE [LARGE SCALE GENOMIC DNA]</scope>
    <source>
        <strain evidence="6">MAG_bin17</strain>
    </source>
</reference>